<feature type="transmembrane region" description="Helical" evidence="7">
    <location>
        <begin position="107"/>
        <end position="130"/>
    </location>
</feature>
<evidence type="ECO:0000313" key="9">
    <source>
        <dbReference type="EMBL" id="KAF9700510.1"/>
    </source>
</evidence>
<dbReference type="OrthoDB" id="5429740at2759"/>
<evidence type="ECO:0000313" key="10">
    <source>
        <dbReference type="Proteomes" id="UP000651452"/>
    </source>
</evidence>
<dbReference type="Proteomes" id="UP000651452">
    <property type="component" value="Unassembled WGS sequence"/>
</dbReference>
<reference evidence="9" key="2">
    <citation type="submission" date="2020-09" db="EMBL/GenBank/DDBJ databases">
        <title>Reference genome assembly for Australian Ascochyta lentis isolate Al4.</title>
        <authorList>
            <person name="Lee R.C."/>
            <person name="Farfan-Caceres L.M."/>
            <person name="Debler J.W."/>
            <person name="Williams A.H."/>
            <person name="Henares B.M."/>
        </authorList>
    </citation>
    <scope>NUCLEOTIDE SEQUENCE</scope>
    <source>
        <strain evidence="9">Al4</strain>
    </source>
</reference>
<keyword evidence="4 7" id="KW-0472">Membrane</keyword>
<comment type="subcellular location">
    <subcellularLocation>
        <location evidence="1">Membrane</location>
        <topology evidence="1">Multi-pass membrane protein</topology>
    </subcellularLocation>
</comment>
<evidence type="ECO:0000256" key="2">
    <source>
        <dbReference type="ARBA" id="ARBA00022692"/>
    </source>
</evidence>
<evidence type="ECO:0000256" key="1">
    <source>
        <dbReference type="ARBA" id="ARBA00004141"/>
    </source>
</evidence>
<feature type="transmembrane region" description="Helical" evidence="7">
    <location>
        <begin position="150"/>
        <end position="178"/>
    </location>
</feature>
<gene>
    <name evidence="9" type="ORF">EKO04_001498</name>
</gene>
<name>A0A8H7MMB4_9PLEO</name>
<comment type="similarity">
    <text evidence="5">Belongs to the SAT4 family.</text>
</comment>
<evidence type="ECO:0000256" key="3">
    <source>
        <dbReference type="ARBA" id="ARBA00022989"/>
    </source>
</evidence>
<accession>A0A8H7MMB4</accession>
<feature type="region of interest" description="Disordered" evidence="6">
    <location>
        <begin position="303"/>
        <end position="324"/>
    </location>
</feature>
<feature type="transmembrane region" description="Helical" evidence="7">
    <location>
        <begin position="63"/>
        <end position="83"/>
    </location>
</feature>
<feature type="transmembrane region" description="Helical" evidence="7">
    <location>
        <begin position="231"/>
        <end position="252"/>
    </location>
</feature>
<dbReference type="InterPro" id="IPR049326">
    <property type="entry name" value="Rhodopsin_dom_fungi"/>
</dbReference>
<feature type="transmembrane region" description="Helical" evidence="7">
    <location>
        <begin position="198"/>
        <end position="219"/>
    </location>
</feature>
<evidence type="ECO:0000256" key="6">
    <source>
        <dbReference type="SAM" id="MobiDB-lite"/>
    </source>
</evidence>
<dbReference type="GO" id="GO:0016020">
    <property type="term" value="C:membrane"/>
    <property type="evidence" value="ECO:0007669"/>
    <property type="project" value="UniProtKB-SubCell"/>
</dbReference>
<dbReference type="PANTHER" id="PTHR33048:SF129">
    <property type="entry name" value="INTEGRAL MEMBRANE PROTEIN-RELATED"/>
    <property type="match status" value="1"/>
</dbReference>
<protein>
    <recommendedName>
        <fullName evidence="8">Rhodopsin domain-containing protein</fullName>
    </recommendedName>
</protein>
<organism evidence="9 10">
    <name type="scientific">Ascochyta lentis</name>
    <dbReference type="NCBI Taxonomy" id="205686"/>
    <lineage>
        <taxon>Eukaryota</taxon>
        <taxon>Fungi</taxon>
        <taxon>Dikarya</taxon>
        <taxon>Ascomycota</taxon>
        <taxon>Pezizomycotina</taxon>
        <taxon>Dothideomycetes</taxon>
        <taxon>Pleosporomycetidae</taxon>
        <taxon>Pleosporales</taxon>
        <taxon>Pleosporineae</taxon>
        <taxon>Didymellaceae</taxon>
        <taxon>Ascochyta</taxon>
    </lineage>
</organism>
<evidence type="ECO:0000259" key="8">
    <source>
        <dbReference type="Pfam" id="PF20684"/>
    </source>
</evidence>
<evidence type="ECO:0000256" key="5">
    <source>
        <dbReference type="ARBA" id="ARBA00038359"/>
    </source>
</evidence>
<feature type="transmembrane region" description="Helical" evidence="7">
    <location>
        <begin position="29"/>
        <end position="51"/>
    </location>
</feature>
<evidence type="ECO:0000256" key="4">
    <source>
        <dbReference type="ARBA" id="ARBA00023136"/>
    </source>
</evidence>
<dbReference type="Pfam" id="PF20684">
    <property type="entry name" value="Fung_rhodopsin"/>
    <property type="match status" value="1"/>
</dbReference>
<dbReference type="InterPro" id="IPR052337">
    <property type="entry name" value="SAT4-like"/>
</dbReference>
<dbReference type="PANTHER" id="PTHR33048">
    <property type="entry name" value="PTH11-LIKE INTEGRAL MEMBRANE PROTEIN (AFU_ORTHOLOGUE AFUA_5G11245)"/>
    <property type="match status" value="1"/>
</dbReference>
<feature type="domain" description="Rhodopsin" evidence="8">
    <location>
        <begin position="47"/>
        <end position="296"/>
    </location>
</feature>
<keyword evidence="2 7" id="KW-0812">Transmembrane</keyword>
<proteinExistence type="inferred from homology"/>
<feature type="compositionally biased region" description="Low complexity" evidence="6">
    <location>
        <begin position="303"/>
        <end position="319"/>
    </location>
</feature>
<reference evidence="9" key="1">
    <citation type="submission" date="2018-12" db="EMBL/GenBank/DDBJ databases">
        <authorList>
            <person name="Syme R.A."/>
            <person name="Farfan-Caceres L."/>
            <person name="Lichtenzveig J."/>
        </authorList>
    </citation>
    <scope>NUCLEOTIDE SEQUENCE</scope>
    <source>
        <strain evidence="9">Al4</strain>
    </source>
</reference>
<comment type="caution">
    <text evidence="9">The sequence shown here is derived from an EMBL/GenBank/DDBJ whole genome shotgun (WGS) entry which is preliminary data.</text>
</comment>
<dbReference type="EMBL" id="RZGK01000003">
    <property type="protein sequence ID" value="KAF9700510.1"/>
    <property type="molecule type" value="Genomic_DNA"/>
</dbReference>
<evidence type="ECO:0000256" key="7">
    <source>
        <dbReference type="SAM" id="Phobius"/>
    </source>
</evidence>
<keyword evidence="3 7" id="KW-1133">Transmembrane helix</keyword>
<sequence>MPGGMHAPVEQWLSWPAPNYVDPPTKPKYVLVFSCLLGPISTLLLFARLWIRVRVQRSPGWDDWLILVSWFCLMALTVIFPLLTEKFYFNRHLWDIEYKYYPIQRHYVMAIYALFSLASGLIKISVLLFYRRLGSRAVSPAFRWTLRITIAVIGIYTIVFVSITMFMCTPISAFWNQINMKLLLTGYKYRCANEGAEIVANGIISTIQDVVVASLPAVLCWNLQMRTRQKIALYSVFAVSYSAAALGTLRTITSYRSFFVTYDTTWTGCDVWLWSLLELHVGFACANTPAVKAFYRHYFPSERTLPSSSSRPSHLGSQSFWKRNTNPRSSAGYLSEAHTSQQGAIVQMDARYNSHERRPGTTKTVIQGDGHAFKSEIEMGKIFSYTDISVTGGRVQVLARPEPVKGWDTWLKGY</sequence>
<dbReference type="AlphaFoldDB" id="A0A8H7MMB4"/>
<keyword evidence="10" id="KW-1185">Reference proteome</keyword>